<sequence>MLPGQRVPGESPPLAVTTNRRKDGVLILTAVGEIDAATVGRFRTELSGACVKGKHVILDLSRVGFLSCAGLQVLEEANAASPRFSVIVKTALVSRILDVSGVGADLDVRWDVEDVRIQDTI</sequence>
<dbReference type="PROSITE" id="PS50801">
    <property type="entry name" value="STAS"/>
    <property type="match status" value="1"/>
</dbReference>
<dbReference type="InterPro" id="IPR036513">
    <property type="entry name" value="STAS_dom_sf"/>
</dbReference>
<dbReference type="PATRIC" id="fig|1284240.4.peg.7267"/>
<feature type="domain" description="STAS" evidence="1">
    <location>
        <begin position="15"/>
        <end position="121"/>
    </location>
</feature>
<comment type="caution">
    <text evidence="2">The sequence shown here is derived from an EMBL/GenBank/DDBJ whole genome shotgun (WGS) entry which is preliminary data.</text>
</comment>
<dbReference type="Pfam" id="PF01740">
    <property type="entry name" value="STAS"/>
    <property type="match status" value="1"/>
</dbReference>
<protein>
    <submittedName>
        <fullName evidence="2">Anti-anti-sigma factor</fullName>
    </submittedName>
</protein>
<organism evidence="2 3">
    <name type="scientific">Amycolatopsis decaplanina DSM 44594</name>
    <dbReference type="NCBI Taxonomy" id="1284240"/>
    <lineage>
        <taxon>Bacteria</taxon>
        <taxon>Bacillati</taxon>
        <taxon>Actinomycetota</taxon>
        <taxon>Actinomycetes</taxon>
        <taxon>Pseudonocardiales</taxon>
        <taxon>Pseudonocardiaceae</taxon>
        <taxon>Amycolatopsis</taxon>
    </lineage>
</organism>
<name>M2YTH2_9PSEU</name>
<dbReference type="InterPro" id="IPR002645">
    <property type="entry name" value="STAS_dom"/>
</dbReference>
<proteinExistence type="predicted"/>
<reference evidence="2 3" key="1">
    <citation type="journal article" date="2013" name="Genome Announc.">
        <title>Draft Genome Sequence of Amycolatopsis decaplanina Strain DSM 44594T.</title>
        <authorList>
            <person name="Kaur N."/>
            <person name="Kumar S."/>
            <person name="Bala M."/>
            <person name="Raghava G.P."/>
            <person name="Mayilraj S."/>
        </authorList>
    </citation>
    <scope>NUCLEOTIDE SEQUENCE [LARGE SCALE GENOMIC DNA]</scope>
    <source>
        <strain evidence="2 3">DSM 44594</strain>
    </source>
</reference>
<keyword evidence="3" id="KW-1185">Reference proteome</keyword>
<dbReference type="EMBL" id="AOHO01000078">
    <property type="protein sequence ID" value="EME51624.1"/>
    <property type="molecule type" value="Genomic_DNA"/>
</dbReference>
<evidence type="ECO:0000313" key="2">
    <source>
        <dbReference type="EMBL" id="EME51624.1"/>
    </source>
</evidence>
<dbReference type="OrthoDB" id="4833278at2"/>
<dbReference type="AlphaFoldDB" id="M2YTH2"/>
<dbReference type="SUPFAM" id="SSF52091">
    <property type="entry name" value="SpoIIaa-like"/>
    <property type="match status" value="1"/>
</dbReference>
<gene>
    <name evidence="2" type="ORF">H074_35604</name>
</gene>
<accession>M2YTH2</accession>
<evidence type="ECO:0000313" key="3">
    <source>
        <dbReference type="Proteomes" id="UP000054226"/>
    </source>
</evidence>
<dbReference type="Proteomes" id="UP000054226">
    <property type="component" value="Unassembled WGS sequence"/>
</dbReference>
<evidence type="ECO:0000259" key="1">
    <source>
        <dbReference type="PROSITE" id="PS50801"/>
    </source>
</evidence>
<dbReference type="CDD" id="cd07043">
    <property type="entry name" value="STAS_anti-anti-sigma_factors"/>
    <property type="match status" value="1"/>
</dbReference>
<dbReference type="Gene3D" id="3.30.750.24">
    <property type="entry name" value="STAS domain"/>
    <property type="match status" value="1"/>
</dbReference>